<dbReference type="AlphaFoldDB" id="A0A366ME26"/>
<comment type="caution">
    <text evidence="3">The sequence shown here is derived from an EMBL/GenBank/DDBJ whole genome shotgun (WGS) entry which is preliminary data.</text>
</comment>
<accession>A0A366ME26</accession>
<name>A0A366ME26_9EURY</name>
<feature type="transmembrane region" description="Helical" evidence="2">
    <location>
        <begin position="57"/>
        <end position="76"/>
    </location>
</feature>
<keyword evidence="2" id="KW-0472">Membrane</keyword>
<evidence type="ECO:0000256" key="1">
    <source>
        <dbReference type="SAM" id="MobiDB-lite"/>
    </source>
</evidence>
<organism evidence="3 4">
    <name type="scientific">Candidatus Methanobinarius endosymbioticus</name>
    <dbReference type="NCBI Taxonomy" id="2006182"/>
    <lineage>
        <taxon>Archaea</taxon>
        <taxon>Methanobacteriati</taxon>
        <taxon>Methanobacteriota</taxon>
        <taxon>Methanomada group</taxon>
        <taxon>Methanobacteria</taxon>
        <taxon>Methanobacteriales</taxon>
        <taxon>Methanobacteriaceae</taxon>
        <taxon>Candidatus Methanobinarius</taxon>
    </lineage>
</organism>
<reference evidence="3 4" key="1">
    <citation type="submission" date="2018-06" db="EMBL/GenBank/DDBJ databases">
        <title>Genomic insight into two independent archaeal endosymbiosis events.</title>
        <authorList>
            <person name="Lind A.E."/>
            <person name="Lewis W.H."/>
            <person name="Spang A."/>
            <person name="Guy L."/>
            <person name="Embley M.T."/>
            <person name="Ettema T.J.G."/>
        </authorList>
    </citation>
    <scope>NUCLEOTIDE SEQUENCE [LARGE SCALE GENOMIC DNA]</scope>
    <source>
        <strain evidence="3">NOE</strain>
    </source>
</reference>
<evidence type="ECO:0000313" key="4">
    <source>
        <dbReference type="Proteomes" id="UP000253099"/>
    </source>
</evidence>
<keyword evidence="4" id="KW-1185">Reference proteome</keyword>
<gene>
    <name evidence="3" type="ORF">ALNOE001_01660</name>
</gene>
<keyword evidence="2" id="KW-1133">Transmembrane helix</keyword>
<dbReference type="Proteomes" id="UP000253099">
    <property type="component" value="Unassembled WGS sequence"/>
</dbReference>
<keyword evidence="2" id="KW-0812">Transmembrane</keyword>
<sequence>MLVKETNTNNTKNTNNTTELVDPIDPIDPIDPVDPNEPSINNIPSDSINVNASMKSTGIPIVAILLILIASLGIFVRKR</sequence>
<feature type="compositionally biased region" description="Low complexity" evidence="1">
    <location>
        <begin position="1"/>
        <end position="24"/>
    </location>
</feature>
<feature type="region of interest" description="Disordered" evidence="1">
    <location>
        <begin position="1"/>
        <end position="41"/>
    </location>
</feature>
<evidence type="ECO:0008006" key="5">
    <source>
        <dbReference type="Google" id="ProtNLM"/>
    </source>
</evidence>
<proteinExistence type="predicted"/>
<dbReference type="EMBL" id="NIZT01000003">
    <property type="protein sequence ID" value="RBQ24511.1"/>
    <property type="molecule type" value="Genomic_DNA"/>
</dbReference>
<evidence type="ECO:0000256" key="2">
    <source>
        <dbReference type="SAM" id="Phobius"/>
    </source>
</evidence>
<evidence type="ECO:0000313" key="3">
    <source>
        <dbReference type="EMBL" id="RBQ24511.1"/>
    </source>
</evidence>
<protein>
    <recommendedName>
        <fullName evidence="5">Gram-positive cocci surface proteins LPxTG domain-containing protein</fullName>
    </recommendedName>
</protein>